<proteinExistence type="inferred from homology"/>
<keyword evidence="4 6" id="KW-1133">Transmembrane helix</keyword>
<dbReference type="STRING" id="610380.E2B6Q1"/>
<dbReference type="GO" id="GO:0005886">
    <property type="term" value="C:plasma membrane"/>
    <property type="evidence" value="ECO:0007669"/>
    <property type="project" value="UniProtKB-SubCell"/>
</dbReference>
<keyword evidence="3 6" id="KW-0812">Transmembrane</keyword>
<keyword evidence="5 6" id="KW-0472">Membrane</keyword>
<sequence>SSYSQPIFVKDRSCTDVLAVIVLLALAGGFAFMMTNVVKKGDIFRVINGYDDCGNVCGRVTPAESDPRFSCKGGNMVDRRYLDVEMETTGVKKRTCVAKCNEMSNTTMLFLNRCVHKHVTDTINKIIRNLGLDSFYREAVNDLGVAWRELVYLLLIALAFSLAILVAFRYMVQWIIYIVLIGVIIACIGGTTFLWLAWYQENKAVKENAIPAEDSSVEPYFIYAIIMSVVTAITLLVVLVMRKRIALVMQLFREAGKAVCAMPALLFQPIYTYLLIGLTVTAWVYCTLWIESAGDIYKNSKGHIHFRKDALLIATRWYNLFLFFVACEFYLGCQHLVVACAVARWFFTREKKRLSLAVTRGFCYLVRYHLGTVAFGALIIGIVRLIRAMISFVQNRLKRYDNDCVKGILWCCQCCLWCFECALKFLTRNAYIETAIYGCNFCTGGRKAFQALSSNILRVAAINSVGDFVLFLGKVLVITLTVLSGIYMMQKKEGLHHPWVPITIAGIFAFLVAHCFISIYEMIIDTIFICFCEDCEKNDGINRPYFMSRGLMEFVENSKKALRHLDQQQEAAAT</sequence>
<comment type="subcellular location">
    <subcellularLocation>
        <location evidence="6">Cell membrane</location>
        <topology evidence="6">Multi-pass membrane protein</topology>
    </subcellularLocation>
    <subcellularLocation>
        <location evidence="1">Membrane</location>
        <topology evidence="1">Multi-pass membrane protein</topology>
    </subcellularLocation>
</comment>
<feature type="transmembrane region" description="Helical" evidence="6">
    <location>
        <begin position="17"/>
        <end position="38"/>
    </location>
</feature>
<dbReference type="GO" id="GO:0022857">
    <property type="term" value="F:transmembrane transporter activity"/>
    <property type="evidence" value="ECO:0007669"/>
    <property type="project" value="UniProtKB-UniRule"/>
</dbReference>
<feature type="non-terminal residue" evidence="7">
    <location>
        <position position="1"/>
    </location>
</feature>
<evidence type="ECO:0000256" key="4">
    <source>
        <dbReference type="ARBA" id="ARBA00022989"/>
    </source>
</evidence>
<evidence type="ECO:0000256" key="1">
    <source>
        <dbReference type="ARBA" id="ARBA00004141"/>
    </source>
</evidence>
<feature type="transmembrane region" description="Helical" evidence="6">
    <location>
        <begin position="150"/>
        <end position="168"/>
    </location>
</feature>
<feature type="transmembrane region" description="Helical" evidence="6">
    <location>
        <begin position="468"/>
        <end position="487"/>
    </location>
</feature>
<keyword evidence="8" id="KW-1185">Reference proteome</keyword>
<dbReference type="PANTHER" id="PTHR12385:SF96">
    <property type="entry name" value="CHOLINE TRANSPORTER-LIKE PROTEIN"/>
    <property type="match status" value="1"/>
</dbReference>
<feature type="transmembrane region" description="Helical" evidence="6">
    <location>
        <begin position="270"/>
        <end position="290"/>
    </location>
</feature>
<protein>
    <recommendedName>
        <fullName evidence="6">Choline transporter-like protein</fullName>
    </recommendedName>
</protein>
<dbReference type="OrthoDB" id="420519at2759"/>
<feature type="transmembrane region" description="Helical" evidence="6">
    <location>
        <begin position="366"/>
        <end position="386"/>
    </location>
</feature>
<feature type="transmembrane region" description="Helical" evidence="6">
    <location>
        <begin position="220"/>
        <end position="241"/>
    </location>
</feature>
<evidence type="ECO:0000313" key="7">
    <source>
        <dbReference type="EMBL" id="EFN88635.1"/>
    </source>
</evidence>
<dbReference type="Pfam" id="PF04515">
    <property type="entry name" value="Choline_transpo"/>
    <property type="match status" value="1"/>
</dbReference>
<organism evidence="8">
    <name type="scientific">Harpegnathos saltator</name>
    <name type="common">Jerdon's jumping ant</name>
    <dbReference type="NCBI Taxonomy" id="610380"/>
    <lineage>
        <taxon>Eukaryota</taxon>
        <taxon>Metazoa</taxon>
        <taxon>Ecdysozoa</taxon>
        <taxon>Arthropoda</taxon>
        <taxon>Hexapoda</taxon>
        <taxon>Insecta</taxon>
        <taxon>Pterygota</taxon>
        <taxon>Neoptera</taxon>
        <taxon>Endopterygota</taxon>
        <taxon>Hymenoptera</taxon>
        <taxon>Apocrita</taxon>
        <taxon>Aculeata</taxon>
        <taxon>Formicoidea</taxon>
        <taxon>Formicidae</taxon>
        <taxon>Ponerinae</taxon>
        <taxon>Ponerini</taxon>
        <taxon>Harpegnathos</taxon>
    </lineage>
</organism>
<evidence type="ECO:0000313" key="8">
    <source>
        <dbReference type="Proteomes" id="UP000008237"/>
    </source>
</evidence>
<comment type="similarity">
    <text evidence="2 6">Belongs to the CTL (choline transporter-like) family.</text>
</comment>
<dbReference type="InterPro" id="IPR007603">
    <property type="entry name" value="Choline_transptr-like"/>
</dbReference>
<reference evidence="7 8" key="1">
    <citation type="journal article" date="2010" name="Science">
        <title>Genomic comparison of the ants Camponotus floridanus and Harpegnathos saltator.</title>
        <authorList>
            <person name="Bonasio R."/>
            <person name="Zhang G."/>
            <person name="Ye C."/>
            <person name="Mutti N.S."/>
            <person name="Fang X."/>
            <person name="Qin N."/>
            <person name="Donahue G."/>
            <person name="Yang P."/>
            <person name="Li Q."/>
            <person name="Li C."/>
            <person name="Zhang P."/>
            <person name="Huang Z."/>
            <person name="Berger S.L."/>
            <person name="Reinberg D."/>
            <person name="Wang J."/>
            <person name="Liebig J."/>
        </authorList>
    </citation>
    <scope>NUCLEOTIDE SEQUENCE [LARGE SCALE GENOMIC DNA]</scope>
    <source>
        <strain evidence="7 8">R22 G/1</strain>
    </source>
</reference>
<dbReference type="PANTHER" id="PTHR12385">
    <property type="entry name" value="CHOLINE TRANSPORTER-LIKE (SLC FAMILY 44)"/>
    <property type="match status" value="1"/>
</dbReference>
<name>E2B6Q1_HARSA</name>
<feature type="transmembrane region" description="Helical" evidence="6">
    <location>
        <begin position="499"/>
        <end position="520"/>
    </location>
</feature>
<evidence type="ECO:0000256" key="5">
    <source>
        <dbReference type="ARBA" id="ARBA00023136"/>
    </source>
</evidence>
<feature type="transmembrane region" description="Helical" evidence="6">
    <location>
        <begin position="317"/>
        <end position="346"/>
    </location>
</feature>
<dbReference type="EMBL" id="GL446000">
    <property type="protein sequence ID" value="EFN88635.1"/>
    <property type="molecule type" value="Genomic_DNA"/>
</dbReference>
<comment type="function">
    <text evidence="6">Choline transporter.</text>
</comment>
<evidence type="ECO:0000256" key="6">
    <source>
        <dbReference type="RuleBase" id="RU368066"/>
    </source>
</evidence>
<dbReference type="AlphaFoldDB" id="E2B6Q1"/>
<gene>
    <name evidence="7" type="ORF">EAI_10940</name>
</gene>
<evidence type="ECO:0000256" key="3">
    <source>
        <dbReference type="ARBA" id="ARBA00022692"/>
    </source>
</evidence>
<dbReference type="Proteomes" id="UP000008237">
    <property type="component" value="Unassembled WGS sequence"/>
</dbReference>
<dbReference type="InParanoid" id="E2B6Q1"/>
<dbReference type="OMA" id="VKWINIF"/>
<evidence type="ECO:0000256" key="2">
    <source>
        <dbReference type="ARBA" id="ARBA00007168"/>
    </source>
</evidence>
<feature type="transmembrane region" description="Helical" evidence="6">
    <location>
        <begin position="174"/>
        <end position="199"/>
    </location>
</feature>
<accession>E2B6Q1</accession>